<name>A0A5J4X9X0_9EUKA</name>
<dbReference type="EMBL" id="SNRW01000027">
    <property type="protein sequence ID" value="KAA6404121.1"/>
    <property type="molecule type" value="Genomic_DNA"/>
</dbReference>
<evidence type="ECO:0000313" key="3">
    <source>
        <dbReference type="Proteomes" id="UP000324800"/>
    </source>
</evidence>
<protein>
    <submittedName>
        <fullName evidence="2">Uncharacterized protein</fullName>
    </submittedName>
</protein>
<keyword evidence="1" id="KW-0812">Transmembrane</keyword>
<dbReference type="Proteomes" id="UP000324800">
    <property type="component" value="Unassembled WGS sequence"/>
</dbReference>
<comment type="caution">
    <text evidence="2">The sequence shown here is derived from an EMBL/GenBank/DDBJ whole genome shotgun (WGS) entry which is preliminary data.</text>
</comment>
<reference evidence="2 3" key="1">
    <citation type="submission" date="2019-03" db="EMBL/GenBank/DDBJ databases">
        <title>Single cell metagenomics reveals metabolic interactions within the superorganism composed of flagellate Streblomastix strix and complex community of Bacteroidetes bacteria on its surface.</title>
        <authorList>
            <person name="Treitli S.C."/>
            <person name="Kolisko M."/>
            <person name="Husnik F."/>
            <person name="Keeling P."/>
            <person name="Hampl V."/>
        </authorList>
    </citation>
    <scope>NUCLEOTIDE SEQUENCE [LARGE SCALE GENOMIC DNA]</scope>
    <source>
        <strain evidence="2">ST1C</strain>
    </source>
</reference>
<evidence type="ECO:0000313" key="2">
    <source>
        <dbReference type="EMBL" id="KAA6404121.1"/>
    </source>
</evidence>
<organism evidence="2 3">
    <name type="scientific">Streblomastix strix</name>
    <dbReference type="NCBI Taxonomy" id="222440"/>
    <lineage>
        <taxon>Eukaryota</taxon>
        <taxon>Metamonada</taxon>
        <taxon>Preaxostyla</taxon>
        <taxon>Oxymonadida</taxon>
        <taxon>Streblomastigidae</taxon>
        <taxon>Streblomastix</taxon>
    </lineage>
</organism>
<gene>
    <name evidence="2" type="ORF">EZS28_000349</name>
</gene>
<dbReference type="AlphaFoldDB" id="A0A5J4X9X0"/>
<proteinExistence type="predicted"/>
<feature type="transmembrane region" description="Helical" evidence="1">
    <location>
        <begin position="32"/>
        <end position="55"/>
    </location>
</feature>
<evidence type="ECO:0000256" key="1">
    <source>
        <dbReference type="SAM" id="Phobius"/>
    </source>
</evidence>
<keyword evidence="1" id="KW-1133">Transmembrane helix</keyword>
<accession>A0A5J4X9X0</accession>
<feature type="transmembrane region" description="Helical" evidence="1">
    <location>
        <begin position="61"/>
        <end position="86"/>
    </location>
</feature>
<keyword evidence="1" id="KW-0472">Membrane</keyword>
<sequence length="97" mass="11009">MPNQFFIEFMYIFSFKISIEARSRSTGLLQQILTTLYAITCRVIAFSSVYVAPAALNRVIIAWRIVGPVYGDVIPALLIIAVNWWLQYSELAGKCFV</sequence>